<feature type="domain" description="Peptidase C14 caspase" evidence="3">
    <location>
        <begin position="668"/>
        <end position="781"/>
    </location>
</feature>
<feature type="compositionally biased region" description="Pro residues" evidence="2">
    <location>
        <begin position="324"/>
        <end position="334"/>
    </location>
</feature>
<evidence type="ECO:0000313" key="4">
    <source>
        <dbReference type="EMBL" id="KAJ1721446.1"/>
    </source>
</evidence>
<keyword evidence="5" id="KW-1185">Reference proteome</keyword>
<feature type="compositionally biased region" description="Low complexity" evidence="2">
    <location>
        <begin position="49"/>
        <end position="75"/>
    </location>
</feature>
<comment type="similarity">
    <text evidence="1">Belongs to the peptidase C14B family.</text>
</comment>
<feature type="compositionally biased region" description="Polar residues" evidence="2">
    <location>
        <begin position="348"/>
        <end position="362"/>
    </location>
</feature>
<feature type="compositionally biased region" description="Polar residues" evidence="2">
    <location>
        <begin position="27"/>
        <end position="39"/>
    </location>
</feature>
<feature type="compositionally biased region" description="Low complexity" evidence="2">
    <location>
        <begin position="301"/>
        <end position="323"/>
    </location>
</feature>
<feature type="compositionally biased region" description="Low complexity" evidence="2">
    <location>
        <begin position="147"/>
        <end position="157"/>
    </location>
</feature>
<protein>
    <submittedName>
        <fullName evidence="4">Ca(2+)-dependent cysteine protease</fullName>
    </submittedName>
</protein>
<feature type="compositionally biased region" description="Pro residues" evidence="2">
    <location>
        <begin position="278"/>
        <end position="300"/>
    </location>
</feature>
<feature type="compositionally biased region" description="Polar residues" evidence="2">
    <location>
        <begin position="371"/>
        <end position="389"/>
    </location>
</feature>
<reference evidence="4" key="1">
    <citation type="submission" date="2022-07" db="EMBL/GenBank/DDBJ databases">
        <title>Phylogenomic reconstructions and comparative analyses of Kickxellomycotina fungi.</title>
        <authorList>
            <person name="Reynolds N.K."/>
            <person name="Stajich J.E."/>
            <person name="Barry K."/>
            <person name="Grigoriev I.V."/>
            <person name="Crous P."/>
            <person name="Smith M.E."/>
        </authorList>
    </citation>
    <scope>NUCLEOTIDE SEQUENCE</scope>
    <source>
        <strain evidence="4">NBRC 32514</strain>
    </source>
</reference>
<dbReference type="GO" id="GO:0006508">
    <property type="term" value="P:proteolysis"/>
    <property type="evidence" value="ECO:0007669"/>
    <property type="project" value="UniProtKB-KW"/>
</dbReference>
<dbReference type="OrthoDB" id="3223806at2759"/>
<proteinExistence type="inferred from homology"/>
<dbReference type="GO" id="GO:0004197">
    <property type="term" value="F:cysteine-type endopeptidase activity"/>
    <property type="evidence" value="ECO:0007669"/>
    <property type="project" value="InterPro"/>
</dbReference>
<dbReference type="Proteomes" id="UP001149813">
    <property type="component" value="Unassembled WGS sequence"/>
</dbReference>
<feature type="compositionally biased region" description="Pro residues" evidence="2">
    <location>
        <begin position="116"/>
        <end position="133"/>
    </location>
</feature>
<feature type="region of interest" description="Disordered" evidence="2">
    <location>
        <begin position="1"/>
        <end position="409"/>
    </location>
</feature>
<feature type="compositionally biased region" description="Polar residues" evidence="2">
    <location>
        <begin position="396"/>
        <end position="405"/>
    </location>
</feature>
<dbReference type="PANTHER" id="PTHR48104:SF30">
    <property type="entry name" value="METACASPASE-1"/>
    <property type="match status" value="1"/>
</dbReference>
<evidence type="ECO:0000313" key="5">
    <source>
        <dbReference type="Proteomes" id="UP001149813"/>
    </source>
</evidence>
<dbReference type="PANTHER" id="PTHR48104">
    <property type="entry name" value="METACASPASE-4"/>
    <property type="match status" value="1"/>
</dbReference>
<feature type="region of interest" description="Disordered" evidence="2">
    <location>
        <begin position="441"/>
        <end position="485"/>
    </location>
</feature>
<feature type="compositionally biased region" description="Low complexity" evidence="2">
    <location>
        <begin position="258"/>
        <end position="277"/>
    </location>
</feature>
<name>A0A9W7XY15_9FUNG</name>
<keyword evidence="4" id="KW-0378">Hydrolase</keyword>
<accession>A0A9W7XY15</accession>
<dbReference type="Gene3D" id="3.40.50.12660">
    <property type="match status" value="1"/>
</dbReference>
<feature type="compositionally biased region" description="Pro residues" evidence="2">
    <location>
        <begin position="76"/>
        <end position="86"/>
    </location>
</feature>
<keyword evidence="4" id="KW-0645">Protease</keyword>
<feature type="compositionally biased region" description="Low complexity" evidence="2">
    <location>
        <begin position="459"/>
        <end position="474"/>
    </location>
</feature>
<sequence>MNDNGSNRYTYNRPDAGDRSALGGSNIGQYVNPTSSNYAPPQGPPPPLQSSSTSFQQQQQQQPLQPQYHGQQQQQSPPPAHAPPMQSPGYGYNQQQQPMNVPPVQSQYSAPYVSQGPPPPPVSSGPAYHPPPVSQGGQYYPTPPSQAPVSQQQQHSSYRPYSPVHNQPQQQQQPPPPPPPQSAYASTQMQQQPPQRPYSPSQQQQPWQGNQYSPQQQVPPQPPVSTANYGYNQADAGYYRQEPVQLASPPTQPPYHPQPQQQQPQIQQMQPQFHPQNHQPPPPQPPYQQPAYNQPPPPPQQQQQLPPQLQQHQSYTGPSYSPSGPMPGSAPPHPVQHQGQQYGAPGNMHTQATAGSRPTSQYGAIHYSPQLAPQQIRHSPSPVPLSQSQMRRENSYRTNSLNQLDSRGGYADNRTSYIAGQTPISSVLTAEPILAVAGNGAPNLGSIRRHGGPVSESIGYSGTPPQQQQQHQIGSGPGSIRRRDQVYGGGQREPIVQQPPMPPVSQINSMSTLVNSMGNISLHQSQPGAGLAYAHHQQQPRNDQSLHSLTMSVPVVGSHLQSSQATLNNYSPKPPPVSHSQSTFAISTASAVSVPVSSIHSAPLVNNGMSIHSIPDLLHASGSSPVASVQGGCGSTMAYPLWMNMQANCFHAYQHHIPVQQSNFSGTKHALIIGINYYNKEYSQTSNINSAHAIRGLLVKRFGYNEKNVVLLSDDQDDPRSHPTHHLITTAIKRMMRNVQANDSVFFYFCGFGRLPVQVLDKRSEQVMAIRRLRSDFILPIDFEAAGAIDSAYLKKYLVRQLPQSAHLTAIFNCIVNDTGVDIPYKYINPNGTAVVTNAIAGSNLFEAGMKINPGSNASFGDLSQRFETSFMQQYSQNSLGTDAAAAAEMSRIRDSTGDIVVFGWDRDYSNPKHKNYLSHTPGNQLGAFWAAAMESTLKAKPRATYGEVLAYLQSSCKKIVMMPFIASGRKIEMNEEFDI</sequence>
<dbReference type="InterPro" id="IPR050452">
    <property type="entry name" value="Metacaspase"/>
</dbReference>
<dbReference type="EMBL" id="JANBOJ010000171">
    <property type="protein sequence ID" value="KAJ1721446.1"/>
    <property type="molecule type" value="Genomic_DNA"/>
</dbReference>
<evidence type="ECO:0000259" key="3">
    <source>
        <dbReference type="Pfam" id="PF00656"/>
    </source>
</evidence>
<evidence type="ECO:0000256" key="2">
    <source>
        <dbReference type="SAM" id="MobiDB-lite"/>
    </source>
</evidence>
<feature type="compositionally biased region" description="Low complexity" evidence="2">
    <location>
        <begin position="188"/>
        <end position="216"/>
    </location>
</feature>
<gene>
    <name evidence="4" type="primary">MCA1_2</name>
    <name evidence="4" type="ORF">LPJ53_004031</name>
</gene>
<organism evidence="4 5">
    <name type="scientific">Coemansia erecta</name>
    <dbReference type="NCBI Taxonomy" id="147472"/>
    <lineage>
        <taxon>Eukaryota</taxon>
        <taxon>Fungi</taxon>
        <taxon>Fungi incertae sedis</taxon>
        <taxon>Zoopagomycota</taxon>
        <taxon>Kickxellomycotina</taxon>
        <taxon>Kickxellomycetes</taxon>
        <taxon>Kickxellales</taxon>
        <taxon>Kickxellaceae</taxon>
        <taxon>Coemansia</taxon>
    </lineage>
</organism>
<dbReference type="InterPro" id="IPR011600">
    <property type="entry name" value="Pept_C14_caspase"/>
</dbReference>
<dbReference type="GO" id="GO:0005737">
    <property type="term" value="C:cytoplasm"/>
    <property type="evidence" value="ECO:0007669"/>
    <property type="project" value="TreeGrafter"/>
</dbReference>
<dbReference type="AlphaFoldDB" id="A0A9W7XY15"/>
<comment type="caution">
    <text evidence="4">The sequence shown here is derived from an EMBL/GenBank/DDBJ whole genome shotgun (WGS) entry which is preliminary data.</text>
</comment>
<evidence type="ECO:0000256" key="1">
    <source>
        <dbReference type="ARBA" id="ARBA00009005"/>
    </source>
</evidence>
<dbReference type="Pfam" id="PF00656">
    <property type="entry name" value="Peptidase_C14"/>
    <property type="match status" value="1"/>
</dbReference>
<feature type="compositionally biased region" description="Low complexity" evidence="2">
    <location>
        <begin position="87"/>
        <end position="115"/>
    </location>
</feature>
<feature type="compositionally biased region" description="Polar residues" evidence="2">
    <location>
        <begin position="1"/>
        <end position="10"/>
    </location>
</feature>